<feature type="binding site" evidence="9">
    <location>
        <begin position="175"/>
        <end position="176"/>
    </location>
    <ligand>
        <name>S-adenosyl-L-methionine</name>
        <dbReference type="ChEBI" id="CHEBI:59789"/>
    </ligand>
</feature>
<dbReference type="GO" id="GO:0018423">
    <property type="term" value="F:protein C-terminal leucine carboxyl O-methyltransferase activity"/>
    <property type="evidence" value="ECO:0007669"/>
    <property type="project" value="UniProtKB-EC"/>
</dbReference>
<organism evidence="10 11">
    <name type="scientific">Saccharomyces mikatae IFO 1815</name>
    <dbReference type="NCBI Taxonomy" id="226126"/>
    <lineage>
        <taxon>Eukaryota</taxon>
        <taxon>Fungi</taxon>
        <taxon>Dikarya</taxon>
        <taxon>Ascomycota</taxon>
        <taxon>Saccharomycotina</taxon>
        <taxon>Saccharomycetes</taxon>
        <taxon>Saccharomycetales</taxon>
        <taxon>Saccharomycetaceae</taxon>
        <taxon>Saccharomyces</taxon>
    </lineage>
</organism>
<dbReference type="AlphaFoldDB" id="A0AA35IWP3"/>
<sequence length="328" mass="37810">MERIIQQTDYDALSCKLAAISVGYLPSSVLQGFSVDMASKYTQWHRDYLLTLKKFSRRTFGKVDKAMRSSFPVMNYGTYLRTVGIDAAILNFLDGNEQVQVVNFGCGSDLRMLPLLQMFPNLTYVDIDYSDSVELKNNILRESKILRTSLDLPEENAATAPLLIDQKRYKLVACDLNNTTETARLLDTCTDRDIPTVVISECLLCYMHKDEAQLLINTVLERFVHGLWISYDPIGGCQPNDRFGTIMQSNLKESRNLEMPTLMTYNSKEKYASRWSTAPNVTVDDMWEIFNAQIPESERRRLRTLQFLDELEELKVMQTHYVLMKAKW</sequence>
<evidence type="ECO:0000313" key="11">
    <source>
        <dbReference type="Proteomes" id="UP001161438"/>
    </source>
</evidence>
<accession>A0AA35IWP3</accession>
<dbReference type="EMBL" id="OX365760">
    <property type="protein sequence ID" value="CAI4038289.1"/>
    <property type="molecule type" value="Genomic_DNA"/>
</dbReference>
<gene>
    <name evidence="10" type="primary">SMKI04G6310</name>
    <name evidence="10" type="ORF">SMKI_04G6310</name>
</gene>
<dbReference type="RefSeq" id="XP_056081404.1">
    <property type="nucleotide sequence ID" value="XM_056221633.1"/>
</dbReference>
<evidence type="ECO:0000256" key="6">
    <source>
        <dbReference type="ARBA" id="ARBA00022679"/>
    </source>
</evidence>
<dbReference type="SUPFAM" id="SSF53335">
    <property type="entry name" value="S-adenosyl-L-methionine-dependent methyltransferases"/>
    <property type="match status" value="1"/>
</dbReference>
<dbReference type="GeneID" id="80917500"/>
<dbReference type="EC" id="2.1.1.233" evidence="3 8"/>
<dbReference type="Pfam" id="PF04072">
    <property type="entry name" value="LCM"/>
    <property type="match status" value="1"/>
</dbReference>
<dbReference type="GO" id="GO:0032259">
    <property type="term" value="P:methylation"/>
    <property type="evidence" value="ECO:0007669"/>
    <property type="project" value="UniProtKB-KW"/>
</dbReference>
<dbReference type="PANTHER" id="PTHR13600">
    <property type="entry name" value="LEUCINE CARBOXYL METHYLTRANSFERASE"/>
    <property type="match status" value="1"/>
</dbReference>
<protein>
    <recommendedName>
        <fullName evidence="4 8">Leucine carboxyl methyltransferase 1</fullName>
        <ecNumber evidence="3 8">2.1.1.233</ecNumber>
    </recommendedName>
</protein>
<dbReference type="InterPro" id="IPR016651">
    <property type="entry name" value="LCMT1"/>
</dbReference>
<dbReference type="InterPro" id="IPR007213">
    <property type="entry name" value="Ppm1/Ppm2/Tcmp"/>
</dbReference>
<feature type="binding site" evidence="9">
    <location>
        <position position="81"/>
    </location>
    <ligand>
        <name>S-adenosyl-L-methionine</name>
        <dbReference type="ChEBI" id="CHEBI:59789"/>
    </ligand>
</feature>
<evidence type="ECO:0000256" key="3">
    <source>
        <dbReference type="ARBA" id="ARBA00012834"/>
    </source>
</evidence>
<dbReference type="InterPro" id="IPR029063">
    <property type="entry name" value="SAM-dependent_MTases_sf"/>
</dbReference>
<evidence type="ECO:0000256" key="2">
    <source>
        <dbReference type="ARBA" id="ARBA00010703"/>
    </source>
</evidence>
<keyword evidence="6 8" id="KW-0808">Transferase</keyword>
<feature type="binding site" evidence="9">
    <location>
        <position position="105"/>
    </location>
    <ligand>
        <name>S-adenosyl-L-methionine</name>
        <dbReference type="ChEBI" id="CHEBI:59789"/>
    </ligand>
</feature>
<reference evidence="10" key="1">
    <citation type="submission" date="2022-10" db="EMBL/GenBank/DDBJ databases">
        <authorList>
            <person name="Byrne P K."/>
        </authorList>
    </citation>
    <scope>NUCLEOTIDE SEQUENCE</scope>
    <source>
        <strain evidence="10">IFO1815</strain>
    </source>
</reference>
<keyword evidence="7 8" id="KW-0949">S-adenosyl-L-methionine</keyword>
<evidence type="ECO:0000256" key="9">
    <source>
        <dbReference type="PIRSR" id="PIRSR016305-1"/>
    </source>
</evidence>
<name>A0AA35IWP3_SACMI</name>
<dbReference type="Gene3D" id="3.40.50.150">
    <property type="entry name" value="Vaccinia Virus protein VP39"/>
    <property type="match status" value="1"/>
</dbReference>
<evidence type="ECO:0000256" key="8">
    <source>
        <dbReference type="PIRNR" id="PIRNR016305"/>
    </source>
</evidence>
<evidence type="ECO:0000256" key="1">
    <source>
        <dbReference type="ARBA" id="ARBA00000724"/>
    </source>
</evidence>
<comment type="catalytic activity">
    <reaction evidence="1 8">
        <text>[phosphatase 2A protein]-C-terminal L-leucine + S-adenosyl-L-methionine = [phosphatase 2A protein]-C-terminal L-leucine methyl ester + S-adenosyl-L-homocysteine</text>
        <dbReference type="Rhea" id="RHEA:48544"/>
        <dbReference type="Rhea" id="RHEA-COMP:12134"/>
        <dbReference type="Rhea" id="RHEA-COMP:12135"/>
        <dbReference type="ChEBI" id="CHEBI:57856"/>
        <dbReference type="ChEBI" id="CHEBI:59789"/>
        <dbReference type="ChEBI" id="CHEBI:90516"/>
        <dbReference type="ChEBI" id="CHEBI:90517"/>
        <dbReference type="EC" id="2.1.1.233"/>
    </reaction>
</comment>
<evidence type="ECO:0000313" key="10">
    <source>
        <dbReference type="EMBL" id="CAI4038289.1"/>
    </source>
</evidence>
<comment type="function">
    <text evidence="8">Methylates the carboxyl group of the C-terminal leucine residue of protein phosphatase 2A catalytic subunits to form alpha-leucine ester residues.</text>
</comment>
<comment type="similarity">
    <text evidence="2 8">Belongs to the methyltransferase superfamily. LCMT family.</text>
</comment>
<dbReference type="PANTHER" id="PTHR13600:SF21">
    <property type="entry name" value="LEUCINE CARBOXYL METHYLTRANSFERASE 1"/>
    <property type="match status" value="1"/>
</dbReference>
<keyword evidence="11" id="KW-1185">Reference proteome</keyword>
<evidence type="ECO:0000256" key="5">
    <source>
        <dbReference type="ARBA" id="ARBA00022603"/>
    </source>
</evidence>
<dbReference type="PIRSF" id="PIRSF016305">
    <property type="entry name" value="LCM_mtfrase"/>
    <property type="match status" value="1"/>
</dbReference>
<dbReference type="Proteomes" id="UP001161438">
    <property type="component" value="Chromosome 4"/>
</dbReference>
<proteinExistence type="inferred from homology"/>
<evidence type="ECO:0000256" key="7">
    <source>
        <dbReference type="ARBA" id="ARBA00022691"/>
    </source>
</evidence>
<evidence type="ECO:0000256" key="4">
    <source>
        <dbReference type="ARBA" id="ARBA00017497"/>
    </source>
</evidence>
<feature type="binding site" evidence="9">
    <location>
        <position position="201"/>
    </location>
    <ligand>
        <name>S-adenosyl-L-methionine</name>
        <dbReference type="ChEBI" id="CHEBI:59789"/>
    </ligand>
</feature>
<keyword evidence="5 8" id="KW-0489">Methyltransferase</keyword>